<proteinExistence type="inferred from homology"/>
<gene>
    <name evidence="7" type="ORF">ACH4OY_28655</name>
</gene>
<dbReference type="EC" id="4.1.1.22" evidence="7"/>
<dbReference type="InterPro" id="IPR002129">
    <property type="entry name" value="PyrdxlP-dep_de-COase"/>
</dbReference>
<keyword evidence="4 6" id="KW-0663">Pyridoxal phosphate</keyword>
<evidence type="ECO:0000256" key="3">
    <source>
        <dbReference type="ARBA" id="ARBA00022793"/>
    </source>
</evidence>
<dbReference type="Pfam" id="PF00282">
    <property type="entry name" value="Pyridoxal_deC"/>
    <property type="match status" value="1"/>
</dbReference>
<comment type="caution">
    <text evidence="7">The sequence shown here is derived from an EMBL/GenBank/DDBJ whole genome shotgun (WGS) entry which is preliminary data.</text>
</comment>
<dbReference type="PANTHER" id="PTHR46101">
    <property type="match status" value="1"/>
</dbReference>
<evidence type="ECO:0000313" key="7">
    <source>
        <dbReference type="EMBL" id="MFI0796625.1"/>
    </source>
</evidence>
<dbReference type="Proteomes" id="UP001611075">
    <property type="component" value="Unassembled WGS sequence"/>
</dbReference>
<dbReference type="PANTHER" id="PTHR46101:SF2">
    <property type="entry name" value="SERINE DECARBOXYLASE"/>
    <property type="match status" value="1"/>
</dbReference>
<comment type="similarity">
    <text evidence="2 6">Belongs to the group II decarboxylase family.</text>
</comment>
<dbReference type="InterPro" id="IPR015421">
    <property type="entry name" value="PyrdxlP-dep_Trfase_major"/>
</dbReference>
<dbReference type="PROSITE" id="PS00392">
    <property type="entry name" value="DDC_GAD_HDC_YDC"/>
    <property type="match status" value="1"/>
</dbReference>
<evidence type="ECO:0000313" key="8">
    <source>
        <dbReference type="Proteomes" id="UP001611075"/>
    </source>
</evidence>
<evidence type="ECO:0000256" key="4">
    <source>
        <dbReference type="ARBA" id="ARBA00022898"/>
    </source>
</evidence>
<dbReference type="InterPro" id="IPR051151">
    <property type="entry name" value="Group_II_Decarboxylase"/>
</dbReference>
<keyword evidence="8" id="KW-1185">Reference proteome</keyword>
<keyword evidence="5 6" id="KW-0456">Lyase</keyword>
<organism evidence="7 8">
    <name type="scientific">Micromonospora rubida</name>
    <dbReference type="NCBI Taxonomy" id="2697657"/>
    <lineage>
        <taxon>Bacteria</taxon>
        <taxon>Bacillati</taxon>
        <taxon>Actinomycetota</taxon>
        <taxon>Actinomycetes</taxon>
        <taxon>Micromonosporales</taxon>
        <taxon>Micromonosporaceae</taxon>
        <taxon>Micromonospora</taxon>
    </lineage>
</organism>
<evidence type="ECO:0000256" key="1">
    <source>
        <dbReference type="ARBA" id="ARBA00001933"/>
    </source>
</evidence>
<dbReference type="InterPro" id="IPR021115">
    <property type="entry name" value="Pyridoxal-P_BS"/>
</dbReference>
<protein>
    <submittedName>
        <fullName evidence="7">Histidine decarboxylase</fullName>
        <ecNumber evidence="7">4.1.1.22</ecNumber>
    </submittedName>
</protein>
<dbReference type="RefSeq" id="WP_396684924.1">
    <property type="nucleotide sequence ID" value="NZ_JBIRPU010000030.1"/>
</dbReference>
<sequence>MARTALNSPADDSRLDALLHRLTAARATNIGFPAAVDVDYQPLAPLLGHLLNNVGDPDTDPAHPNHTKDFEREVVAFFAGLFRAPQRWSGYITSGGSESNLHALYLARSRYPDGIVFHSSAAHYSVSRAAHLLGMRTVVVAAKANGEIDYDEFALLAELHRSQPIIVVANVGTTMTEAIDDVGYLHDLLVDVGVTERYVHSDAALSGIPLALCDDPPAFDLADGADSICVSGHKFLGTPIPCSVVITRRHHTERVSRAVAYTSSRDSTITGSRNGLAAVMLWAVLQHHGRRGLRDRAQYGRELASHVHQRLQDIGWPSWRNSYAQTVVLRTPPPTVLARWPLPTADRHSHIICMPGINHLQVDRFVDDLAALTLPHSVSCPEADAPQRLRHLVG</sequence>
<evidence type="ECO:0000256" key="6">
    <source>
        <dbReference type="RuleBase" id="RU000382"/>
    </source>
</evidence>
<dbReference type="EMBL" id="JBIRPU010000030">
    <property type="protein sequence ID" value="MFI0796625.1"/>
    <property type="molecule type" value="Genomic_DNA"/>
</dbReference>
<accession>A0ABW7SSE5</accession>
<dbReference type="NCBIfam" id="NF002748">
    <property type="entry name" value="PRK02769.1"/>
    <property type="match status" value="1"/>
</dbReference>
<name>A0ABW7SSE5_9ACTN</name>
<evidence type="ECO:0000256" key="2">
    <source>
        <dbReference type="ARBA" id="ARBA00009533"/>
    </source>
</evidence>
<dbReference type="Gene3D" id="3.40.640.10">
    <property type="entry name" value="Type I PLP-dependent aspartate aminotransferase-like (Major domain)"/>
    <property type="match status" value="1"/>
</dbReference>
<dbReference type="SUPFAM" id="SSF53383">
    <property type="entry name" value="PLP-dependent transferases"/>
    <property type="match status" value="1"/>
</dbReference>
<keyword evidence="3" id="KW-0210">Decarboxylase</keyword>
<dbReference type="GO" id="GO:0004398">
    <property type="term" value="F:histidine decarboxylase activity"/>
    <property type="evidence" value="ECO:0007669"/>
    <property type="project" value="UniProtKB-EC"/>
</dbReference>
<dbReference type="InterPro" id="IPR015424">
    <property type="entry name" value="PyrdxlP-dep_Trfase"/>
</dbReference>
<evidence type="ECO:0000256" key="5">
    <source>
        <dbReference type="ARBA" id="ARBA00023239"/>
    </source>
</evidence>
<reference evidence="7 8" key="1">
    <citation type="submission" date="2024-10" db="EMBL/GenBank/DDBJ databases">
        <title>The Natural Products Discovery Center: Release of the First 8490 Sequenced Strains for Exploring Actinobacteria Biosynthetic Diversity.</title>
        <authorList>
            <person name="Kalkreuter E."/>
            <person name="Kautsar S.A."/>
            <person name="Yang D."/>
            <person name="Bader C.D."/>
            <person name="Teijaro C.N."/>
            <person name="Fluegel L."/>
            <person name="Davis C.M."/>
            <person name="Simpson J.R."/>
            <person name="Lauterbach L."/>
            <person name="Steele A.D."/>
            <person name="Gui C."/>
            <person name="Meng S."/>
            <person name="Li G."/>
            <person name="Viehrig K."/>
            <person name="Ye F."/>
            <person name="Su P."/>
            <person name="Kiefer A.F."/>
            <person name="Nichols A."/>
            <person name="Cepeda A.J."/>
            <person name="Yan W."/>
            <person name="Fan B."/>
            <person name="Jiang Y."/>
            <person name="Adhikari A."/>
            <person name="Zheng C.-J."/>
            <person name="Schuster L."/>
            <person name="Cowan T.M."/>
            <person name="Smanski M.J."/>
            <person name="Chevrette M.G."/>
            <person name="De Carvalho L.P.S."/>
            <person name="Shen B."/>
        </authorList>
    </citation>
    <scope>NUCLEOTIDE SEQUENCE [LARGE SCALE GENOMIC DNA]</scope>
    <source>
        <strain evidence="7 8">NPDC021253</strain>
    </source>
</reference>
<comment type="cofactor">
    <cofactor evidence="1 6">
        <name>pyridoxal 5'-phosphate</name>
        <dbReference type="ChEBI" id="CHEBI:597326"/>
    </cofactor>
</comment>